<feature type="compositionally biased region" description="Low complexity" evidence="1">
    <location>
        <begin position="380"/>
        <end position="391"/>
    </location>
</feature>
<dbReference type="CDD" id="cd21210">
    <property type="entry name" value="CH_SCP1-like"/>
    <property type="match status" value="1"/>
</dbReference>
<feature type="compositionally biased region" description="Polar residues" evidence="1">
    <location>
        <begin position="171"/>
        <end position="180"/>
    </location>
</feature>
<dbReference type="SMART" id="SM00033">
    <property type="entry name" value="CH"/>
    <property type="match status" value="1"/>
</dbReference>
<name>A0A0G2HXC0_9EURO</name>
<comment type="caution">
    <text evidence="3">The sequence shown here is derived from an EMBL/GenBank/DDBJ whole genome shotgun (WGS) entry which is preliminary data.</text>
</comment>
<dbReference type="InterPro" id="IPR050606">
    <property type="entry name" value="Calponin-like"/>
</dbReference>
<evidence type="ECO:0000256" key="1">
    <source>
        <dbReference type="SAM" id="MobiDB-lite"/>
    </source>
</evidence>
<dbReference type="GO" id="GO:0051015">
    <property type="term" value="F:actin filament binding"/>
    <property type="evidence" value="ECO:0007669"/>
    <property type="project" value="TreeGrafter"/>
</dbReference>
<sequence>MASVSSLDKDLRSLRLSRYTPQAANEIREWIEEVLHEKLPKGDLLELLKSGVILCRLVNLVVSPGVKYRDSAMPFVQMENISHFLRACQVAPLSLQPHDVFLTVDLYESKDPAQVLQCIRSFSRRANILQPGKFPRAIGIKNKSDAMSPQLTGSSQGASLGPPSYARGRGASNSSESRSATFKPMGKISTSGQSSPSKAYSNPASPKHTVSAWVNKEEESTTTPAWNIHQYGYMGGANQGNLGISFGARRQITSTAPEVPSLAEKERKRREREAEEEKLRLQREDQERQRRAELEVEETRARAEEERRWQEKTLQLREKERKNAEEEKKRWAEQQRKWEEEDHHRNLEEKEVEERLEKERLRKKELGNARLNGQFLSQYQASQATAHTTASGESERIKDLERQLELAKERERQYEREREELARSRETHQAVVEPRKNRSRSRSRPRPTPVKPSYDASSLAEERKLLRSEWQSLQGSAPTSEPTPPSLPPRSLPEPPAKPPKNTNPSPPSRPLPDPANYANKSRTDRFLAKNPAPEPARPASHRPPELSSTLEVDEENARRTASTQKTRAGGWASKSLLEREMERERERQREWEESQNQTKEAVKRGVNTAGAAPGEGGWDVNQYGFMGGDNQNRGGPGLFGGARRQIIGPRPPP</sequence>
<dbReference type="PANTHER" id="PTHR47385:SF14">
    <property type="entry name" value="TRANSGELIN"/>
    <property type="match status" value="1"/>
</dbReference>
<proteinExistence type="predicted"/>
<feature type="compositionally biased region" description="Polar residues" evidence="1">
    <location>
        <begin position="145"/>
        <end position="158"/>
    </location>
</feature>
<accession>A0A0G2HXC0</accession>
<dbReference type="Gene3D" id="1.10.418.10">
    <property type="entry name" value="Calponin-like domain"/>
    <property type="match status" value="1"/>
</dbReference>
<evidence type="ECO:0000313" key="3">
    <source>
        <dbReference type="EMBL" id="KKZ62917.1"/>
    </source>
</evidence>
<dbReference type="SUPFAM" id="SSF47576">
    <property type="entry name" value="Calponin-homology domain, CH-domain"/>
    <property type="match status" value="1"/>
</dbReference>
<dbReference type="PRINTS" id="PR00888">
    <property type="entry name" value="SM22CALPONIN"/>
</dbReference>
<protein>
    <recommendedName>
        <fullName evidence="2">Calponin-homology (CH) domain-containing protein</fullName>
    </recommendedName>
</protein>
<dbReference type="AlphaFoldDB" id="A0A0G2HXC0"/>
<feature type="compositionally biased region" description="Polar residues" evidence="1">
    <location>
        <begin position="188"/>
        <end position="204"/>
    </location>
</feature>
<dbReference type="OrthoDB" id="21595at2759"/>
<dbReference type="InterPro" id="IPR036872">
    <property type="entry name" value="CH_dom_sf"/>
</dbReference>
<dbReference type="PANTHER" id="PTHR47385">
    <property type="entry name" value="CALPONIN"/>
    <property type="match status" value="1"/>
</dbReference>
<dbReference type="PROSITE" id="PS50021">
    <property type="entry name" value="CH"/>
    <property type="match status" value="1"/>
</dbReference>
<feature type="domain" description="Calponin-homology (CH)" evidence="2">
    <location>
        <begin position="21"/>
        <end position="127"/>
    </location>
</feature>
<evidence type="ECO:0000313" key="4">
    <source>
        <dbReference type="Proteomes" id="UP000034164"/>
    </source>
</evidence>
<reference evidence="4" key="1">
    <citation type="journal article" date="2015" name="PLoS Genet.">
        <title>The dynamic genome and transcriptome of the human fungal pathogen Blastomyces and close relative Emmonsia.</title>
        <authorList>
            <person name="Munoz J.F."/>
            <person name="Gauthier G.M."/>
            <person name="Desjardins C.A."/>
            <person name="Gallo J.E."/>
            <person name="Holder J."/>
            <person name="Sullivan T.D."/>
            <person name="Marty A.J."/>
            <person name="Carmen J.C."/>
            <person name="Chen Z."/>
            <person name="Ding L."/>
            <person name="Gujja S."/>
            <person name="Magrini V."/>
            <person name="Misas E."/>
            <person name="Mitreva M."/>
            <person name="Priest M."/>
            <person name="Saif S."/>
            <person name="Whiston E.A."/>
            <person name="Young S."/>
            <person name="Zeng Q."/>
            <person name="Goldman W.E."/>
            <person name="Mardis E.R."/>
            <person name="Taylor J.W."/>
            <person name="McEwen J.G."/>
            <person name="Clay O.K."/>
            <person name="Klein B.S."/>
            <person name="Cuomo C.A."/>
        </authorList>
    </citation>
    <scope>NUCLEOTIDE SEQUENCE [LARGE SCALE GENOMIC DNA]</scope>
    <source>
        <strain evidence="4">UAMH 3008</strain>
    </source>
</reference>
<feature type="region of interest" description="Disordered" evidence="1">
    <location>
        <begin position="145"/>
        <end position="207"/>
    </location>
</feature>
<feature type="compositionally biased region" description="Pro residues" evidence="1">
    <location>
        <begin position="505"/>
        <end position="514"/>
    </location>
</feature>
<feature type="region of interest" description="Disordered" evidence="1">
    <location>
        <begin position="380"/>
        <end position="654"/>
    </location>
</feature>
<feature type="compositionally biased region" description="Basic and acidic residues" evidence="1">
    <location>
        <begin position="263"/>
        <end position="355"/>
    </location>
</feature>
<dbReference type="InterPro" id="IPR003096">
    <property type="entry name" value="SM22_calponin"/>
</dbReference>
<dbReference type="Proteomes" id="UP000034164">
    <property type="component" value="Unassembled WGS sequence"/>
</dbReference>
<dbReference type="GO" id="GO:0007015">
    <property type="term" value="P:actin filament organization"/>
    <property type="evidence" value="ECO:0007669"/>
    <property type="project" value="TreeGrafter"/>
</dbReference>
<gene>
    <name evidence="3" type="ORF">EMCG_02763</name>
</gene>
<dbReference type="GO" id="GO:0015629">
    <property type="term" value="C:actin cytoskeleton"/>
    <property type="evidence" value="ECO:0007669"/>
    <property type="project" value="TreeGrafter"/>
</dbReference>
<feature type="compositionally biased region" description="Basic and acidic residues" evidence="1">
    <location>
        <begin position="577"/>
        <end position="593"/>
    </location>
</feature>
<dbReference type="Pfam" id="PF00307">
    <property type="entry name" value="CH"/>
    <property type="match status" value="1"/>
</dbReference>
<dbReference type="VEuPathDB" id="FungiDB:EMCG_02763"/>
<evidence type="ECO:0000259" key="2">
    <source>
        <dbReference type="PROSITE" id="PS50021"/>
    </source>
</evidence>
<feature type="region of interest" description="Disordered" evidence="1">
    <location>
        <begin position="253"/>
        <end position="355"/>
    </location>
</feature>
<dbReference type="EMBL" id="LCZI01001017">
    <property type="protein sequence ID" value="KKZ62917.1"/>
    <property type="molecule type" value="Genomic_DNA"/>
</dbReference>
<organism evidence="3 4">
    <name type="scientific">[Emmonsia] crescens</name>
    <dbReference type="NCBI Taxonomy" id="73230"/>
    <lineage>
        <taxon>Eukaryota</taxon>
        <taxon>Fungi</taxon>
        <taxon>Dikarya</taxon>
        <taxon>Ascomycota</taxon>
        <taxon>Pezizomycotina</taxon>
        <taxon>Eurotiomycetes</taxon>
        <taxon>Eurotiomycetidae</taxon>
        <taxon>Onygenales</taxon>
        <taxon>Ajellomycetaceae</taxon>
        <taxon>Emergomyces</taxon>
    </lineage>
</organism>
<feature type="compositionally biased region" description="Pro residues" evidence="1">
    <location>
        <begin position="481"/>
        <end position="499"/>
    </location>
</feature>
<dbReference type="InterPro" id="IPR001715">
    <property type="entry name" value="CH_dom"/>
</dbReference>
<feature type="compositionally biased region" description="Basic and acidic residues" evidence="1">
    <location>
        <begin position="393"/>
        <end position="436"/>
    </location>
</feature>